<dbReference type="AlphaFoldDB" id="A0A4Y7ISC4"/>
<accession>A0A4Y7ISC4</accession>
<proteinExistence type="predicted"/>
<organism evidence="2 3">
    <name type="scientific">Papaver somniferum</name>
    <name type="common">Opium poppy</name>
    <dbReference type="NCBI Taxonomy" id="3469"/>
    <lineage>
        <taxon>Eukaryota</taxon>
        <taxon>Viridiplantae</taxon>
        <taxon>Streptophyta</taxon>
        <taxon>Embryophyta</taxon>
        <taxon>Tracheophyta</taxon>
        <taxon>Spermatophyta</taxon>
        <taxon>Magnoliopsida</taxon>
        <taxon>Ranunculales</taxon>
        <taxon>Papaveraceae</taxon>
        <taxon>Papaveroideae</taxon>
        <taxon>Papaver</taxon>
    </lineage>
</organism>
<dbReference type="GO" id="GO:0003723">
    <property type="term" value="F:RNA binding"/>
    <property type="evidence" value="ECO:0007669"/>
    <property type="project" value="InterPro"/>
</dbReference>
<evidence type="ECO:0000313" key="2">
    <source>
        <dbReference type="EMBL" id="RZC51036.1"/>
    </source>
</evidence>
<feature type="domain" description="YTH" evidence="1">
    <location>
        <begin position="1"/>
        <end position="66"/>
    </location>
</feature>
<name>A0A4Y7ISC4_PAPSO</name>
<protein>
    <recommendedName>
        <fullName evidence="1">YTH domain-containing protein</fullName>
    </recommendedName>
</protein>
<dbReference type="InterPro" id="IPR007275">
    <property type="entry name" value="YTH_domain"/>
</dbReference>
<sequence>MNFWDEFSRRITGLKKVSNRSGNRQGEKLWAPENNVKSYHRDFWFKYIFLIDSENTKSSQVMLKGN</sequence>
<dbReference type="PROSITE" id="PS50882">
    <property type="entry name" value="YTH"/>
    <property type="match status" value="1"/>
</dbReference>
<dbReference type="Gramene" id="RZC51036">
    <property type="protein sequence ID" value="RZC51036"/>
    <property type="gene ID" value="C5167_019466"/>
</dbReference>
<dbReference type="Proteomes" id="UP000316621">
    <property type="component" value="Chromosome 2"/>
</dbReference>
<gene>
    <name evidence="2" type="ORF">C5167_019466</name>
</gene>
<keyword evidence="3" id="KW-1185">Reference proteome</keyword>
<evidence type="ECO:0000313" key="3">
    <source>
        <dbReference type="Proteomes" id="UP000316621"/>
    </source>
</evidence>
<reference evidence="2 3" key="1">
    <citation type="journal article" date="2018" name="Science">
        <title>The opium poppy genome and morphinan production.</title>
        <authorList>
            <person name="Guo L."/>
            <person name="Winzer T."/>
            <person name="Yang X."/>
            <person name="Li Y."/>
            <person name="Ning Z."/>
            <person name="He Z."/>
            <person name="Teodor R."/>
            <person name="Lu Y."/>
            <person name="Bowser T.A."/>
            <person name="Graham I.A."/>
            <person name="Ye K."/>
        </authorList>
    </citation>
    <scope>NUCLEOTIDE SEQUENCE [LARGE SCALE GENOMIC DNA]</scope>
    <source>
        <strain evidence="3">cv. HN1</strain>
        <tissue evidence="2">Leaves</tissue>
    </source>
</reference>
<evidence type="ECO:0000259" key="1">
    <source>
        <dbReference type="PROSITE" id="PS50882"/>
    </source>
</evidence>
<dbReference type="EMBL" id="CM010716">
    <property type="protein sequence ID" value="RZC51036.1"/>
    <property type="molecule type" value="Genomic_DNA"/>
</dbReference>